<name>A0A540WLG8_9BACT</name>
<dbReference type="InterPro" id="IPR008551">
    <property type="entry name" value="TANGO2"/>
</dbReference>
<evidence type="ECO:0000313" key="1">
    <source>
        <dbReference type="EMBL" id="TQF09855.1"/>
    </source>
</evidence>
<organism evidence="1 2">
    <name type="scientific">Myxococcus llanfairpwllgwyngyllgogerychwyrndrobwllllantysiliogogogochensis</name>
    <dbReference type="NCBI Taxonomy" id="2590453"/>
    <lineage>
        <taxon>Bacteria</taxon>
        <taxon>Pseudomonadati</taxon>
        <taxon>Myxococcota</taxon>
        <taxon>Myxococcia</taxon>
        <taxon>Myxococcales</taxon>
        <taxon>Cystobacterineae</taxon>
        <taxon>Myxococcaceae</taxon>
        <taxon>Myxococcus</taxon>
    </lineage>
</organism>
<dbReference type="Proteomes" id="UP000315369">
    <property type="component" value="Unassembled WGS sequence"/>
</dbReference>
<dbReference type="EMBL" id="VIFM01000303">
    <property type="protein sequence ID" value="TQF09855.1"/>
    <property type="molecule type" value="Genomic_DNA"/>
</dbReference>
<dbReference type="OrthoDB" id="4380123at2"/>
<dbReference type="AlphaFoldDB" id="A0A540WLG8"/>
<gene>
    <name evidence="1" type="ORF">FJV41_42515</name>
</gene>
<protein>
    <submittedName>
        <fullName evidence="1">NRDE family protein</fullName>
    </submittedName>
</protein>
<proteinExistence type="predicted"/>
<dbReference type="PANTHER" id="PTHR17985">
    <property type="entry name" value="SER/THR-RICH PROTEIN T10 IN DGCR REGION"/>
    <property type="match status" value="1"/>
</dbReference>
<sequence>MCTIIILRQVHPEWPLVLAANRDELLARPATGPQVLLESPRAVGGRDVERGGTWMGVTNEGLFVGLTNQRGGQARGPAPRSRGEVVLQALGAGTVEGIERYLDTLSGEDFLPFNLLYGDARTLRVAYARPGQSRLRREDVPPGIHVLPNDVLDSTELPKVQRARKLAEGLVHEPWSRFEGGLKALLADDLLPPLEALPAQLSGESFPQDFRQQLQALCIHTPAYGTRSSAIVALAPGRVGHYLTTEARPCEGPWQDVTAMLDAPRPPA</sequence>
<dbReference type="Pfam" id="PF05742">
    <property type="entry name" value="TANGO2"/>
    <property type="match status" value="1"/>
</dbReference>
<evidence type="ECO:0000313" key="2">
    <source>
        <dbReference type="Proteomes" id="UP000315369"/>
    </source>
</evidence>
<comment type="caution">
    <text evidence="1">The sequence shown here is derived from an EMBL/GenBank/DDBJ whole genome shotgun (WGS) entry which is preliminary data.</text>
</comment>
<dbReference type="RefSeq" id="WP_141648338.1">
    <property type="nucleotide sequence ID" value="NZ_VIFM01000303.1"/>
</dbReference>
<dbReference type="PANTHER" id="PTHR17985:SF8">
    <property type="entry name" value="TRANSPORT AND GOLGI ORGANIZATION PROTEIN 2 HOMOLOG"/>
    <property type="match status" value="1"/>
</dbReference>
<reference evidence="1 2" key="1">
    <citation type="submission" date="2019-06" db="EMBL/GenBank/DDBJ databases">
        <authorList>
            <person name="Livingstone P."/>
            <person name="Whitworth D."/>
        </authorList>
    </citation>
    <scope>NUCLEOTIDE SEQUENCE [LARGE SCALE GENOMIC DNA]</scope>
    <source>
        <strain evidence="1 2">AM401</strain>
    </source>
</reference>
<keyword evidence="2" id="KW-1185">Reference proteome</keyword>
<accession>A0A540WLG8</accession>